<name>A0A0A9HAL2_ARUDO</name>
<feature type="compositionally biased region" description="Basic residues" evidence="1">
    <location>
        <begin position="50"/>
        <end position="62"/>
    </location>
</feature>
<evidence type="ECO:0000313" key="2">
    <source>
        <dbReference type="EMBL" id="JAE33787.1"/>
    </source>
</evidence>
<reference evidence="2" key="2">
    <citation type="journal article" date="2015" name="Data Brief">
        <title>Shoot transcriptome of the giant reed, Arundo donax.</title>
        <authorList>
            <person name="Barrero R.A."/>
            <person name="Guerrero F.D."/>
            <person name="Moolhuijzen P."/>
            <person name="Goolsby J.A."/>
            <person name="Tidwell J."/>
            <person name="Bellgard S.E."/>
            <person name="Bellgard M.I."/>
        </authorList>
    </citation>
    <scope>NUCLEOTIDE SEQUENCE</scope>
    <source>
        <tissue evidence="2">Shoot tissue taken approximately 20 cm above the soil surface</tissue>
    </source>
</reference>
<organism evidence="2">
    <name type="scientific">Arundo donax</name>
    <name type="common">Giant reed</name>
    <name type="synonym">Donax arundinaceus</name>
    <dbReference type="NCBI Taxonomy" id="35708"/>
    <lineage>
        <taxon>Eukaryota</taxon>
        <taxon>Viridiplantae</taxon>
        <taxon>Streptophyta</taxon>
        <taxon>Embryophyta</taxon>
        <taxon>Tracheophyta</taxon>
        <taxon>Spermatophyta</taxon>
        <taxon>Magnoliopsida</taxon>
        <taxon>Liliopsida</taxon>
        <taxon>Poales</taxon>
        <taxon>Poaceae</taxon>
        <taxon>PACMAD clade</taxon>
        <taxon>Arundinoideae</taxon>
        <taxon>Arundineae</taxon>
        <taxon>Arundo</taxon>
    </lineage>
</organism>
<evidence type="ECO:0000256" key="1">
    <source>
        <dbReference type="SAM" id="MobiDB-lite"/>
    </source>
</evidence>
<reference evidence="2" key="1">
    <citation type="submission" date="2014-09" db="EMBL/GenBank/DDBJ databases">
        <authorList>
            <person name="Magalhaes I.L.F."/>
            <person name="Oliveira U."/>
            <person name="Santos F.R."/>
            <person name="Vidigal T.H.D.A."/>
            <person name="Brescovit A.D."/>
            <person name="Santos A.J."/>
        </authorList>
    </citation>
    <scope>NUCLEOTIDE SEQUENCE</scope>
    <source>
        <tissue evidence="2">Shoot tissue taken approximately 20 cm above the soil surface</tissue>
    </source>
</reference>
<sequence length="62" mass="6283">MERVQAAEEGTADDDAAEHGVGHAGAAVVGEGGEADEDLGEEVVGAGQRLPRRRGRRGWGGG</sequence>
<dbReference type="EMBL" id="GBRH01164109">
    <property type="protein sequence ID" value="JAE33787.1"/>
    <property type="molecule type" value="Transcribed_RNA"/>
</dbReference>
<dbReference type="AlphaFoldDB" id="A0A0A9HAL2"/>
<accession>A0A0A9HAL2</accession>
<feature type="region of interest" description="Disordered" evidence="1">
    <location>
        <begin position="1"/>
        <end position="62"/>
    </location>
</feature>
<protein>
    <submittedName>
        <fullName evidence="2">Uncharacterized protein</fullName>
    </submittedName>
</protein>
<proteinExistence type="predicted"/>